<evidence type="ECO:0000313" key="4">
    <source>
        <dbReference type="EMBL" id="EGJ72191.1"/>
    </source>
</evidence>
<dbReference type="STRING" id="679937.Bcop_2016"/>
<dbReference type="InterPro" id="IPR018756">
    <property type="entry name" value="DUF2314"/>
</dbReference>
<name>F3ZSV0_9BACE</name>
<dbReference type="HOGENOM" id="CLU_031278_0_0_10"/>
<dbReference type="Pfam" id="PF22789">
    <property type="entry name" value="DUF4026_C"/>
    <property type="match status" value="1"/>
</dbReference>
<feature type="domain" description="DUF4026" evidence="2">
    <location>
        <begin position="20"/>
        <end position="176"/>
    </location>
</feature>
<sequence>MINEEIYKSINTKEAVKQNSIMGIIPRPIDKDWMDMKRVAKQLDNYPEFKLIGIKKATEDFNSDHLLGDFAYDALICYKESEHLIRITAYTTKRIDFSTLAFGDHILAEDIQEALHQPYYLETDCIFSEYPLLSYHFQLKVLAALVPHASLMIDFSLQLASSTSWLQWVASSSIEPSIDYLFKINTTYKKISEEKTEYWFKTAGLKRCGSVELEILNFTEYPQEMFQLILASAREFIVNPQGENAVFHVGKHINLCWIRWEEAFMLISPSILGGLKDREQAQDSFYLKEPSGILFAVQDGNLHSPQIYGTTLQGDNALYDMPSEEHRIQKTAGERLPFFLQVFDTWQKNFSDLDEQEWGFFLLLSIPVEEKQEENLWVQVIQISTEKITGEIMTSSSFSNNLGKGSRITLPINENIKDWIIYAPDGEYTPDTAYLLESTSDLSKDIESNS</sequence>
<dbReference type="Proteomes" id="UP000018439">
    <property type="component" value="Chromosome"/>
</dbReference>
<dbReference type="AlphaFoldDB" id="F3ZSV0"/>
<evidence type="ECO:0000259" key="3">
    <source>
        <dbReference type="Pfam" id="PF22789"/>
    </source>
</evidence>
<evidence type="ECO:0000313" key="5">
    <source>
        <dbReference type="Proteomes" id="UP000018439"/>
    </source>
</evidence>
<evidence type="ECO:0000259" key="1">
    <source>
        <dbReference type="Pfam" id="PF10077"/>
    </source>
</evidence>
<dbReference type="OrthoDB" id="1846902at2"/>
<protein>
    <submittedName>
        <fullName evidence="4">Uncharacterized protein</fullName>
    </submittedName>
</protein>
<dbReference type="Pfam" id="PF13218">
    <property type="entry name" value="DUF4026_N"/>
    <property type="match status" value="1"/>
</dbReference>
<dbReference type="eggNOG" id="COG1047">
    <property type="taxonomic scope" value="Bacteria"/>
</dbReference>
<dbReference type="EMBL" id="CM001167">
    <property type="protein sequence ID" value="EGJ72191.1"/>
    <property type="molecule type" value="Genomic_DNA"/>
</dbReference>
<proteinExistence type="predicted"/>
<keyword evidence="5" id="KW-1185">Reference proteome</keyword>
<dbReference type="Pfam" id="PF10077">
    <property type="entry name" value="DUF2314"/>
    <property type="match status" value="1"/>
</dbReference>
<organism evidence="4 5">
    <name type="scientific">Bacteroides coprosuis DSM 18011</name>
    <dbReference type="NCBI Taxonomy" id="679937"/>
    <lineage>
        <taxon>Bacteria</taxon>
        <taxon>Pseudomonadati</taxon>
        <taxon>Bacteroidota</taxon>
        <taxon>Bacteroidia</taxon>
        <taxon>Bacteroidales</taxon>
        <taxon>Bacteroidaceae</taxon>
        <taxon>Bacteroides</taxon>
    </lineage>
</organism>
<gene>
    <name evidence="4" type="ORF">Bcop_2016</name>
</gene>
<accession>F3ZSV0</accession>
<evidence type="ECO:0000259" key="2">
    <source>
        <dbReference type="Pfam" id="PF13218"/>
    </source>
</evidence>
<dbReference type="InterPro" id="IPR025102">
    <property type="entry name" value="DUF4026_N"/>
</dbReference>
<feature type="domain" description="DUF2314" evidence="1">
    <location>
        <begin position="371"/>
        <end position="424"/>
    </location>
</feature>
<dbReference type="InterPro" id="IPR053886">
    <property type="entry name" value="DUF4026_middle"/>
</dbReference>
<feature type="domain" description="DUF4026" evidence="3">
    <location>
        <begin position="189"/>
        <end position="295"/>
    </location>
</feature>
<reference evidence="4 5" key="1">
    <citation type="journal article" date="2011" name="Stand. Genomic Sci.">
        <title>Non-contiguous finished genome sequence of Bacteroides coprosuis type strain (PC139).</title>
        <authorList>
            <person name="Land M."/>
            <person name="Held B."/>
            <person name="Gronow S."/>
            <person name="Abt B."/>
            <person name="Lucas S."/>
            <person name="Del Rio T.G."/>
            <person name="Nolan M."/>
            <person name="Tice H."/>
            <person name="Cheng J.F."/>
            <person name="Pitluck S."/>
            <person name="Liolios K."/>
            <person name="Pagani I."/>
            <person name="Ivanova N."/>
            <person name="Mavromatis K."/>
            <person name="Mikhailova N."/>
            <person name="Pati A."/>
            <person name="Tapia R."/>
            <person name="Han C."/>
            <person name="Goodwin L."/>
            <person name="Chen A."/>
            <person name="Palaniappan K."/>
            <person name="Hauser L."/>
            <person name="Brambilla E.M."/>
            <person name="Rohde M."/>
            <person name="Goker M."/>
            <person name="Detter J.C."/>
            <person name="Woyke T."/>
            <person name="Bristow J."/>
            <person name="Eisen J.A."/>
            <person name="Markowitz V."/>
            <person name="Hugenholtz P."/>
            <person name="Kyrpides N.C."/>
            <person name="Klenk H.P."/>
            <person name="Lapidus A."/>
        </authorList>
    </citation>
    <scope>NUCLEOTIDE SEQUENCE [LARGE SCALE GENOMIC DNA]</scope>
    <source>
        <strain evidence="4 5">DSM 18011</strain>
    </source>
</reference>